<keyword evidence="4" id="KW-0804">Transcription</keyword>
<proteinExistence type="predicted"/>
<evidence type="ECO:0000256" key="4">
    <source>
        <dbReference type="ARBA" id="ARBA00023163"/>
    </source>
</evidence>
<dbReference type="InterPro" id="IPR036388">
    <property type="entry name" value="WH-like_DNA-bd_sf"/>
</dbReference>
<reference evidence="7 8" key="1">
    <citation type="submission" date="2019-12" db="EMBL/GenBank/DDBJ databases">
        <authorList>
            <person name="Kun Z."/>
        </authorList>
    </citation>
    <scope>NUCLEOTIDE SEQUENCE [LARGE SCALE GENOMIC DNA]</scope>
    <source>
        <strain evidence="7 8">YIM 123512</strain>
    </source>
</reference>
<evidence type="ECO:0000256" key="1">
    <source>
        <dbReference type="ARBA" id="ARBA00023015"/>
    </source>
</evidence>
<dbReference type="RefSeq" id="WP_160876143.1">
    <property type="nucleotide sequence ID" value="NZ_WUEK01000003.1"/>
</dbReference>
<evidence type="ECO:0000313" key="8">
    <source>
        <dbReference type="Proteomes" id="UP000473325"/>
    </source>
</evidence>
<dbReference type="AlphaFoldDB" id="A0A6L7ETU2"/>
<organism evidence="7 8">
    <name type="scientific">Nocardioides flavescens</name>
    <dbReference type="NCBI Taxonomy" id="2691959"/>
    <lineage>
        <taxon>Bacteria</taxon>
        <taxon>Bacillati</taxon>
        <taxon>Actinomycetota</taxon>
        <taxon>Actinomycetes</taxon>
        <taxon>Propionibacteriales</taxon>
        <taxon>Nocardioidaceae</taxon>
        <taxon>Nocardioides</taxon>
    </lineage>
</organism>
<dbReference type="InterPro" id="IPR013325">
    <property type="entry name" value="RNA_pol_sigma_r2"/>
</dbReference>
<accession>A0A6L7ETU2</accession>
<dbReference type="PANTHER" id="PTHR43133:SF50">
    <property type="entry name" value="ECF RNA POLYMERASE SIGMA FACTOR SIGM"/>
    <property type="match status" value="1"/>
</dbReference>
<keyword evidence="3" id="KW-0238">DNA-binding</keyword>
<dbReference type="SUPFAM" id="SSF88946">
    <property type="entry name" value="Sigma2 domain of RNA polymerase sigma factors"/>
    <property type="match status" value="1"/>
</dbReference>
<evidence type="ECO:0000313" key="7">
    <source>
        <dbReference type="EMBL" id="MXG89066.1"/>
    </source>
</evidence>
<dbReference type="GO" id="GO:0016987">
    <property type="term" value="F:sigma factor activity"/>
    <property type="evidence" value="ECO:0007669"/>
    <property type="project" value="UniProtKB-KW"/>
</dbReference>
<dbReference type="GO" id="GO:0006352">
    <property type="term" value="P:DNA-templated transcription initiation"/>
    <property type="evidence" value="ECO:0007669"/>
    <property type="project" value="InterPro"/>
</dbReference>
<dbReference type="PANTHER" id="PTHR43133">
    <property type="entry name" value="RNA POLYMERASE ECF-TYPE SIGMA FACTO"/>
    <property type="match status" value="1"/>
</dbReference>
<feature type="domain" description="RNA polymerase sigma-70 region 2" evidence="6">
    <location>
        <begin position="13"/>
        <end position="78"/>
    </location>
</feature>
<dbReference type="InterPro" id="IPR039425">
    <property type="entry name" value="RNA_pol_sigma-70-like"/>
</dbReference>
<gene>
    <name evidence="7" type="ORF">GRQ65_05830</name>
</gene>
<name>A0A6L7ETU2_9ACTN</name>
<keyword evidence="1" id="KW-0805">Transcription regulation</keyword>
<keyword evidence="8" id="KW-1185">Reference proteome</keyword>
<dbReference type="Gene3D" id="1.10.10.10">
    <property type="entry name" value="Winged helix-like DNA-binding domain superfamily/Winged helix DNA-binding domain"/>
    <property type="match status" value="1"/>
</dbReference>
<dbReference type="InterPro" id="IPR014284">
    <property type="entry name" value="RNA_pol_sigma-70_dom"/>
</dbReference>
<dbReference type="Gene3D" id="1.10.1740.10">
    <property type="match status" value="1"/>
</dbReference>
<dbReference type="GO" id="GO:0003677">
    <property type="term" value="F:DNA binding"/>
    <property type="evidence" value="ECO:0007669"/>
    <property type="project" value="UniProtKB-KW"/>
</dbReference>
<dbReference type="Pfam" id="PF04542">
    <property type="entry name" value="Sigma70_r2"/>
    <property type="match status" value="1"/>
</dbReference>
<sequence>MISGRDKRAFDAFVRDHSDRLVRTAHLLVGDGGHAEDIVQTALLRTARRWRTARAAPEAYARTVVANLAKDRWRHLGRRPPEAPLATGHEPSRADASDALAERDALLAATRALPQGQRAVLVLRFFEGLRRVAGRRVPRPAARAR</sequence>
<evidence type="ECO:0000256" key="5">
    <source>
        <dbReference type="SAM" id="MobiDB-lite"/>
    </source>
</evidence>
<evidence type="ECO:0000256" key="3">
    <source>
        <dbReference type="ARBA" id="ARBA00023125"/>
    </source>
</evidence>
<dbReference type="EMBL" id="WUEK01000003">
    <property type="protein sequence ID" value="MXG89066.1"/>
    <property type="molecule type" value="Genomic_DNA"/>
</dbReference>
<protein>
    <submittedName>
        <fullName evidence="7">Sigma-70 family RNA polymerase sigma factor</fullName>
    </submittedName>
</protein>
<dbReference type="NCBIfam" id="TIGR02937">
    <property type="entry name" value="sigma70-ECF"/>
    <property type="match status" value="1"/>
</dbReference>
<feature type="region of interest" description="Disordered" evidence="5">
    <location>
        <begin position="75"/>
        <end position="97"/>
    </location>
</feature>
<keyword evidence="2" id="KW-0731">Sigma factor</keyword>
<dbReference type="InterPro" id="IPR007627">
    <property type="entry name" value="RNA_pol_sigma70_r2"/>
</dbReference>
<evidence type="ECO:0000256" key="2">
    <source>
        <dbReference type="ARBA" id="ARBA00023082"/>
    </source>
</evidence>
<comment type="caution">
    <text evidence="7">The sequence shown here is derived from an EMBL/GenBank/DDBJ whole genome shotgun (WGS) entry which is preliminary data.</text>
</comment>
<evidence type="ECO:0000259" key="6">
    <source>
        <dbReference type="Pfam" id="PF04542"/>
    </source>
</evidence>
<dbReference type="Proteomes" id="UP000473325">
    <property type="component" value="Unassembled WGS sequence"/>
</dbReference>